<feature type="transmembrane region" description="Helical" evidence="8">
    <location>
        <begin position="206"/>
        <end position="231"/>
    </location>
</feature>
<evidence type="ECO:0000256" key="5">
    <source>
        <dbReference type="ARBA" id="ARBA00023002"/>
    </source>
</evidence>
<feature type="transmembrane region" description="Helical" evidence="8">
    <location>
        <begin position="166"/>
        <end position="186"/>
    </location>
</feature>
<evidence type="ECO:0000313" key="10">
    <source>
        <dbReference type="EMBL" id="GGG18467.1"/>
    </source>
</evidence>
<evidence type="ECO:0000256" key="8">
    <source>
        <dbReference type="SAM" id="Phobius"/>
    </source>
</evidence>
<feature type="transmembrane region" description="Helical" evidence="8">
    <location>
        <begin position="134"/>
        <end position="154"/>
    </location>
</feature>
<evidence type="ECO:0000256" key="2">
    <source>
        <dbReference type="ARBA" id="ARBA00022475"/>
    </source>
</evidence>
<dbReference type="GO" id="GO:0005886">
    <property type="term" value="C:plasma membrane"/>
    <property type="evidence" value="ECO:0007669"/>
    <property type="project" value="UniProtKB-SubCell"/>
</dbReference>
<dbReference type="AlphaFoldDB" id="A0A8J3EC18"/>
<feature type="transmembrane region" description="Helical" evidence="8">
    <location>
        <begin position="110"/>
        <end position="128"/>
    </location>
</feature>
<proteinExistence type="predicted"/>
<dbReference type="GO" id="GO:0042773">
    <property type="term" value="P:ATP synthesis coupled electron transport"/>
    <property type="evidence" value="ECO:0007669"/>
    <property type="project" value="InterPro"/>
</dbReference>
<feature type="transmembrane region" description="Helical" evidence="8">
    <location>
        <begin position="532"/>
        <end position="552"/>
    </location>
</feature>
<dbReference type="GO" id="GO:0008137">
    <property type="term" value="F:NADH dehydrogenase (ubiquinone) activity"/>
    <property type="evidence" value="ECO:0007669"/>
    <property type="project" value="InterPro"/>
</dbReference>
<feature type="transmembrane region" description="Helical" evidence="8">
    <location>
        <begin position="29"/>
        <end position="49"/>
    </location>
</feature>
<gene>
    <name evidence="10" type="primary">hyfB</name>
    <name evidence="10" type="ORF">GCM10010964_03370</name>
</gene>
<name>A0A8J3EC18_9PROT</name>
<comment type="caution">
    <text evidence="10">The sequence shown here is derived from an EMBL/GenBank/DDBJ whole genome shotgun (WGS) entry which is preliminary data.</text>
</comment>
<dbReference type="Proteomes" id="UP000597507">
    <property type="component" value="Unassembled WGS sequence"/>
</dbReference>
<accession>A0A8J3EC18</accession>
<feature type="transmembrane region" description="Helical" evidence="8">
    <location>
        <begin position="272"/>
        <end position="295"/>
    </location>
</feature>
<feature type="transmembrane region" description="Helical" evidence="8">
    <location>
        <begin position="243"/>
        <end position="260"/>
    </location>
</feature>
<keyword evidence="4 8" id="KW-1133">Transmembrane helix</keyword>
<comment type="subcellular location">
    <subcellularLocation>
        <location evidence="1">Cell membrane</location>
        <topology evidence="1">Multi-pass membrane protein</topology>
    </subcellularLocation>
    <subcellularLocation>
        <location evidence="7">Membrane</location>
        <topology evidence="7">Multi-pass membrane protein</topology>
    </subcellularLocation>
</comment>
<evidence type="ECO:0000256" key="7">
    <source>
        <dbReference type="RuleBase" id="RU000320"/>
    </source>
</evidence>
<feature type="transmembrane region" description="Helical" evidence="8">
    <location>
        <begin position="654"/>
        <end position="672"/>
    </location>
</feature>
<feature type="transmembrane region" description="Helical" evidence="8">
    <location>
        <begin position="330"/>
        <end position="350"/>
    </location>
</feature>
<evidence type="ECO:0000256" key="3">
    <source>
        <dbReference type="ARBA" id="ARBA00022692"/>
    </source>
</evidence>
<evidence type="ECO:0000259" key="9">
    <source>
        <dbReference type="Pfam" id="PF00361"/>
    </source>
</evidence>
<dbReference type="InterPro" id="IPR001750">
    <property type="entry name" value="ND/Mrp_TM"/>
</dbReference>
<keyword evidence="3 7" id="KW-0812">Transmembrane</keyword>
<feature type="transmembrane region" description="Helical" evidence="8">
    <location>
        <begin position="427"/>
        <end position="452"/>
    </location>
</feature>
<dbReference type="PRINTS" id="PR01437">
    <property type="entry name" value="NUOXDRDTASE4"/>
</dbReference>
<keyword evidence="11" id="KW-1185">Reference proteome</keyword>
<evidence type="ECO:0000256" key="4">
    <source>
        <dbReference type="ARBA" id="ARBA00022989"/>
    </source>
</evidence>
<dbReference type="EMBL" id="BMKS01000001">
    <property type="protein sequence ID" value="GGG18467.1"/>
    <property type="molecule type" value="Genomic_DNA"/>
</dbReference>
<feature type="transmembrane region" description="Helical" evidence="8">
    <location>
        <begin position="383"/>
        <end position="401"/>
    </location>
</feature>
<dbReference type="NCBIfam" id="NF005086">
    <property type="entry name" value="PRK06521.1"/>
    <property type="match status" value="1"/>
</dbReference>
<keyword evidence="6 8" id="KW-0472">Membrane</keyword>
<reference evidence="10 11" key="1">
    <citation type="journal article" date="2014" name="Int. J. Syst. Evol. Microbiol.">
        <title>Complete genome sequence of Corynebacterium casei LMG S-19264T (=DSM 44701T), isolated from a smear-ripened cheese.</title>
        <authorList>
            <consortium name="US DOE Joint Genome Institute (JGI-PGF)"/>
            <person name="Walter F."/>
            <person name="Albersmeier A."/>
            <person name="Kalinowski J."/>
            <person name="Ruckert C."/>
        </authorList>
    </citation>
    <scope>NUCLEOTIDE SEQUENCE [LARGE SCALE GENOMIC DNA]</scope>
    <source>
        <strain evidence="10 11">CGMCC 1.16330</strain>
    </source>
</reference>
<feature type="domain" description="NADH:quinone oxidoreductase/Mrp antiporter transmembrane" evidence="9">
    <location>
        <begin position="131"/>
        <end position="415"/>
    </location>
</feature>
<dbReference type="PANTHER" id="PTHR42682:SF3">
    <property type="entry name" value="FORMATE HYDROGENLYASE SUBUNIT 3-RELATED"/>
    <property type="match status" value="1"/>
</dbReference>
<feature type="transmembrane region" description="Helical" evidence="8">
    <location>
        <begin position="473"/>
        <end position="491"/>
    </location>
</feature>
<keyword evidence="2" id="KW-1003">Cell membrane</keyword>
<feature type="transmembrane region" description="Helical" evidence="8">
    <location>
        <begin position="302"/>
        <end position="324"/>
    </location>
</feature>
<dbReference type="Pfam" id="PF00361">
    <property type="entry name" value="Proton_antipo_M"/>
    <property type="match status" value="1"/>
</dbReference>
<dbReference type="PANTHER" id="PTHR42682">
    <property type="entry name" value="HYDROGENASE-4 COMPONENT F"/>
    <property type="match status" value="1"/>
</dbReference>
<feature type="transmembrane region" description="Helical" evidence="8">
    <location>
        <begin position="81"/>
        <end position="103"/>
    </location>
</feature>
<dbReference type="RefSeq" id="WP_188897761.1">
    <property type="nucleotide sequence ID" value="NZ_BMKS01000001.1"/>
</dbReference>
<dbReference type="InterPro" id="IPR052175">
    <property type="entry name" value="ComplexI-like_HydComp"/>
</dbReference>
<evidence type="ECO:0000256" key="1">
    <source>
        <dbReference type="ARBA" id="ARBA00004651"/>
    </source>
</evidence>
<protein>
    <submittedName>
        <fullName evidence="10">Hydrogenase 4 subunit B</fullName>
    </submittedName>
</protein>
<evidence type="ECO:0000256" key="6">
    <source>
        <dbReference type="ARBA" id="ARBA00023136"/>
    </source>
</evidence>
<dbReference type="InterPro" id="IPR003918">
    <property type="entry name" value="NADH_UbQ_OxRdtase"/>
</dbReference>
<sequence length="673" mass="70353">MLTALLLCALALLAVAGLAALGRGGERRGAALATAAVYGGCLAVSTLAFALALAALLGGVTSGLTLPLGLPWLGAHFRLDALSAAFLVLVSLGAAGASFYALGYGRHAEAPLRVLPFYPLFLAGMLLVPLADDAYAFLLCWELMSLASWALVLAEHRPAENARAGFLYIVMASFGTLALLLAFGLLAGPEGRYAFAAMRVGDHAPLTSALVLALALLGAGSKAGLVPLHVWLPLAHPAAPSHVSALMSGVMTKVAVYAFIRIVFDLLGAPAWWWSVPVLTLGASSAVLGVLHALTEGDLKRLLAYSTIENIGVVFIGLGLALAFRADGHLGAAALALVAALFHAFNHTLFKSALFYGAGAVLAATHGERDIERLGGLIHRMPVSSAAVLVAAMAAAALPPLNGFASEWLAFQAILVSPDLPQWALKFLIPTVGTLLALAAALAASCFLRAYGIAWLGRPRSAAAAEAAETDRFSGAAMAGFAVLCVLFGLFPGAAVDALAPVTERLVGARMPAQLGEAWLSIVPIADSRSSYNGLLVFLFVVASAVIAAAAIHRLASRALRRAPPWDCGFPRLAPSMQYTGASLSQPLRRVFGPVVFRARETVEMPPPGSVAPARIVRERRDLAWEFLYAPVGRAVGRAAELLNHLQFLTIRRYLVFVFLSLVLLLLGLGLWS</sequence>
<keyword evidence="5" id="KW-0560">Oxidoreductase</keyword>
<evidence type="ECO:0000313" key="11">
    <source>
        <dbReference type="Proteomes" id="UP000597507"/>
    </source>
</evidence>
<organism evidence="10 11">
    <name type="scientific">Caldovatus sediminis</name>
    <dbReference type="NCBI Taxonomy" id="2041189"/>
    <lineage>
        <taxon>Bacteria</taxon>
        <taxon>Pseudomonadati</taxon>
        <taxon>Pseudomonadota</taxon>
        <taxon>Alphaproteobacteria</taxon>
        <taxon>Acetobacterales</taxon>
        <taxon>Roseomonadaceae</taxon>
        <taxon>Caldovatus</taxon>
    </lineage>
</organism>
<dbReference type="GO" id="GO:0016491">
    <property type="term" value="F:oxidoreductase activity"/>
    <property type="evidence" value="ECO:0007669"/>
    <property type="project" value="UniProtKB-KW"/>
</dbReference>